<feature type="compositionally biased region" description="Acidic residues" evidence="2">
    <location>
        <begin position="341"/>
        <end position="360"/>
    </location>
</feature>
<proteinExistence type="inferred from homology"/>
<comment type="similarity">
    <text evidence="1">Belongs to the SPIRAL1 family.</text>
</comment>
<dbReference type="GO" id="GO:0043622">
    <property type="term" value="P:cortical microtubule organization"/>
    <property type="evidence" value="ECO:0007669"/>
    <property type="project" value="InterPro"/>
</dbReference>
<feature type="region of interest" description="Disordered" evidence="2">
    <location>
        <begin position="54"/>
        <end position="97"/>
    </location>
</feature>
<feature type="compositionally biased region" description="Basic and acidic residues" evidence="2">
    <location>
        <begin position="56"/>
        <end position="66"/>
    </location>
</feature>
<feature type="domain" description="SAP" evidence="3">
    <location>
        <begin position="104"/>
        <end position="138"/>
    </location>
</feature>
<dbReference type="Pfam" id="PF13266">
    <property type="entry name" value="DUF4057"/>
    <property type="match status" value="1"/>
</dbReference>
<feature type="region of interest" description="Disordered" evidence="2">
    <location>
        <begin position="22"/>
        <end position="41"/>
    </location>
</feature>
<dbReference type="InterPro" id="IPR039613">
    <property type="entry name" value="SPR1/2/3/4/5"/>
</dbReference>
<evidence type="ECO:0000256" key="2">
    <source>
        <dbReference type="SAM" id="MobiDB-lite"/>
    </source>
</evidence>
<dbReference type="PANTHER" id="PTHR33403">
    <property type="entry name" value="SPR1"/>
    <property type="match status" value="1"/>
</dbReference>
<evidence type="ECO:0000259" key="3">
    <source>
        <dbReference type="PROSITE" id="PS50800"/>
    </source>
</evidence>
<dbReference type="SUPFAM" id="SSF68906">
    <property type="entry name" value="SAP domain"/>
    <property type="match status" value="1"/>
</dbReference>
<evidence type="ECO:0000256" key="1">
    <source>
        <dbReference type="ARBA" id="ARBA00009656"/>
    </source>
</evidence>
<feature type="region of interest" description="Disordered" evidence="2">
    <location>
        <begin position="323"/>
        <end position="360"/>
    </location>
</feature>
<dbReference type="EMBL" id="HBEW01007260">
    <property type="protein sequence ID" value="CAD8586825.1"/>
    <property type="molecule type" value="Transcribed_RNA"/>
</dbReference>
<dbReference type="SMART" id="SM00513">
    <property type="entry name" value="SAP"/>
    <property type="match status" value="1"/>
</dbReference>
<dbReference type="PANTHER" id="PTHR33403:SF31">
    <property type="entry name" value="PROTEIN SPIRAL1-LIKE 1"/>
    <property type="match status" value="1"/>
</dbReference>
<dbReference type="GO" id="GO:0010005">
    <property type="term" value="C:cortical microtubule, transverse to long axis"/>
    <property type="evidence" value="ECO:0007669"/>
    <property type="project" value="TreeGrafter"/>
</dbReference>
<dbReference type="Pfam" id="PF02037">
    <property type="entry name" value="SAP"/>
    <property type="match status" value="1"/>
</dbReference>
<dbReference type="InterPro" id="IPR003034">
    <property type="entry name" value="SAP_dom"/>
</dbReference>
<protein>
    <recommendedName>
        <fullName evidence="3">SAP domain-containing protein</fullName>
    </recommendedName>
</protein>
<dbReference type="InterPro" id="IPR036361">
    <property type="entry name" value="SAP_dom_sf"/>
</dbReference>
<reference evidence="4" key="1">
    <citation type="submission" date="2021-01" db="EMBL/GenBank/DDBJ databases">
        <authorList>
            <person name="Corre E."/>
            <person name="Pelletier E."/>
            <person name="Niang G."/>
            <person name="Scheremetjew M."/>
            <person name="Finn R."/>
            <person name="Kale V."/>
            <person name="Holt S."/>
            <person name="Cochrane G."/>
            <person name="Meng A."/>
            <person name="Brown T."/>
            <person name="Cohen L."/>
        </authorList>
    </citation>
    <scope>NUCLEOTIDE SEQUENCE</scope>
    <source>
        <strain evidence="4">Clade-D-RCC2572</strain>
    </source>
</reference>
<name>A0A7S0KMQ7_9CHLO</name>
<gene>
    <name evidence="4" type="ORF">OMED0929_LOCUS6135</name>
</gene>
<dbReference type="Gene3D" id="1.10.720.30">
    <property type="entry name" value="SAP domain"/>
    <property type="match status" value="1"/>
</dbReference>
<dbReference type="AlphaFoldDB" id="A0A7S0KMQ7"/>
<organism evidence="4">
    <name type="scientific">Ostreococcus mediterraneus</name>
    <dbReference type="NCBI Taxonomy" id="1486918"/>
    <lineage>
        <taxon>Eukaryota</taxon>
        <taxon>Viridiplantae</taxon>
        <taxon>Chlorophyta</taxon>
        <taxon>Mamiellophyceae</taxon>
        <taxon>Mamiellales</taxon>
        <taxon>Bathycoccaceae</taxon>
        <taxon>Ostreococcus</taxon>
    </lineage>
</organism>
<evidence type="ECO:0000313" key="4">
    <source>
        <dbReference type="EMBL" id="CAD8586825.1"/>
    </source>
</evidence>
<dbReference type="InterPro" id="IPR025131">
    <property type="entry name" value="DUF4057"/>
</dbReference>
<accession>A0A7S0KMQ7</accession>
<sequence length="360" mass="37210">MTSSNAFANGVDQNCNNVLTDRRTTRTHAPPGGASSISFGDDGVMSANARQVHVKPSSEGKAREHAGSGIFDDAPGYRAPANVSTTSSTTSGGDGMKRASAQDIKAMMIADLRQLCRAHGLTPAGSRDTLIERVCDALSSGEVDIRVPEKGTSGVKVMENNYTRDAGQNVGNFLTDRASSRVLREPGGGSSVAFGGANGSAPARASSVTAQARQRAMSSNIFGDDDYSAGTAAAPPSAAVANVGQPRLRQVTQASAAKLAEISGNGVFDQSLPARMALSSHRQASINAIRGVDIFDQRLPPQRAQRGGVKYAAGGQSSINFGTMFDELDDVEGAGQRADDPAADDDDDQASDASESDSDP</sequence>
<dbReference type="PROSITE" id="PS50800">
    <property type="entry name" value="SAP"/>
    <property type="match status" value="1"/>
</dbReference>
<feature type="region of interest" description="Disordered" evidence="2">
    <location>
        <begin position="190"/>
        <end position="212"/>
    </location>
</feature>